<gene>
    <name evidence="1" type="ORF">O6H91_05G107200</name>
</gene>
<accession>A0ACC2DRX1</accession>
<evidence type="ECO:0000313" key="2">
    <source>
        <dbReference type="Proteomes" id="UP001162992"/>
    </source>
</evidence>
<keyword evidence="2" id="KW-1185">Reference proteome</keyword>
<comment type="caution">
    <text evidence="1">The sequence shown here is derived from an EMBL/GenBank/DDBJ whole genome shotgun (WGS) entry which is preliminary data.</text>
</comment>
<proteinExistence type="predicted"/>
<evidence type="ECO:0000313" key="1">
    <source>
        <dbReference type="EMBL" id="KAJ7556984.1"/>
    </source>
</evidence>
<organism evidence="1 2">
    <name type="scientific">Diphasiastrum complanatum</name>
    <name type="common">Issler's clubmoss</name>
    <name type="synonym">Lycopodium complanatum</name>
    <dbReference type="NCBI Taxonomy" id="34168"/>
    <lineage>
        <taxon>Eukaryota</taxon>
        <taxon>Viridiplantae</taxon>
        <taxon>Streptophyta</taxon>
        <taxon>Embryophyta</taxon>
        <taxon>Tracheophyta</taxon>
        <taxon>Lycopodiopsida</taxon>
        <taxon>Lycopodiales</taxon>
        <taxon>Lycopodiaceae</taxon>
        <taxon>Lycopodioideae</taxon>
        <taxon>Diphasiastrum</taxon>
    </lineage>
</organism>
<reference evidence="2" key="1">
    <citation type="journal article" date="2024" name="Proc. Natl. Acad. Sci. U.S.A.">
        <title>Extraordinary preservation of gene collinearity over three hundred million years revealed in homosporous lycophytes.</title>
        <authorList>
            <person name="Li C."/>
            <person name="Wickell D."/>
            <person name="Kuo L.Y."/>
            <person name="Chen X."/>
            <person name="Nie B."/>
            <person name="Liao X."/>
            <person name="Peng D."/>
            <person name="Ji J."/>
            <person name="Jenkins J."/>
            <person name="Williams M."/>
            <person name="Shu S."/>
            <person name="Plott C."/>
            <person name="Barry K."/>
            <person name="Rajasekar S."/>
            <person name="Grimwood J."/>
            <person name="Han X."/>
            <person name="Sun S."/>
            <person name="Hou Z."/>
            <person name="He W."/>
            <person name="Dai G."/>
            <person name="Sun C."/>
            <person name="Schmutz J."/>
            <person name="Leebens-Mack J.H."/>
            <person name="Li F.W."/>
            <person name="Wang L."/>
        </authorList>
    </citation>
    <scope>NUCLEOTIDE SEQUENCE [LARGE SCALE GENOMIC DNA]</scope>
    <source>
        <strain evidence="2">cv. PW_Plant_1</strain>
    </source>
</reference>
<sequence length="481" mass="55011">MKAKKECLLLLSSPAAADALLMAPLKPWKTAPLLLAVLCLGFLLLQLMPASFIRHPIHDASDTWTSVNPKRSSVGVASSLLLDDISQNLSEKQEQGMKAMSMIASQGALGTNGKISEETMTPGAHIFLCTDDMDIRPLIVVINSTIINSREPHQIHFHIVAPEKGHMDWLIKLKTWFPDVNIDLVRLETDLQLVSRHISFRSDSKAREELASPYNFLPFYLPHIFKQFERIIYLDSDVVVKGDIQELNQLDLEGKAVAAVEDCSQMFKIYFNFDLLTAILEKERRDISWLPYKLIEPNTCIFNRGVLLIDVKRWIHENLTEAIEWWMGKFREAEKPLYKYGLSQPPFLLALYRKYKKLEVTWNVRGLGRNEFSEIEREYMKTVLSKKPARRPFLAPLADGAKVLHFNGKYKPWKRNRLSHPNSQPVSLCGLKAIDCAELWWHYLSPVADASLKPIDKYGLRTDSNEASQRTQLLNDTAELL</sequence>
<dbReference type="EMBL" id="CM055096">
    <property type="protein sequence ID" value="KAJ7556984.1"/>
    <property type="molecule type" value="Genomic_DNA"/>
</dbReference>
<name>A0ACC2DRX1_DIPCM</name>
<protein>
    <submittedName>
        <fullName evidence="1">Uncharacterized protein</fullName>
    </submittedName>
</protein>
<dbReference type="Proteomes" id="UP001162992">
    <property type="component" value="Chromosome 5"/>
</dbReference>